<evidence type="ECO:0000256" key="2">
    <source>
        <dbReference type="SAM" id="Phobius"/>
    </source>
</evidence>
<dbReference type="Gene3D" id="1.25.40.20">
    <property type="entry name" value="Ankyrin repeat-containing domain"/>
    <property type="match status" value="1"/>
</dbReference>
<dbReference type="InterPro" id="IPR036770">
    <property type="entry name" value="Ankyrin_rpt-contain_sf"/>
</dbReference>
<evidence type="ECO:0000313" key="3">
    <source>
        <dbReference type="EMBL" id="QHT00111.1"/>
    </source>
</evidence>
<keyword evidence="2" id="KW-0812">Transmembrane</keyword>
<keyword evidence="2" id="KW-1133">Transmembrane helix</keyword>
<dbReference type="SUPFAM" id="SSF48403">
    <property type="entry name" value="Ankyrin repeat"/>
    <property type="match status" value="1"/>
</dbReference>
<proteinExistence type="predicted"/>
<feature type="transmembrane region" description="Helical" evidence="2">
    <location>
        <begin position="252"/>
        <end position="273"/>
    </location>
</feature>
<evidence type="ECO:0000256" key="1">
    <source>
        <dbReference type="SAM" id="MobiDB-lite"/>
    </source>
</evidence>
<dbReference type="EMBL" id="MN739352">
    <property type="protein sequence ID" value="QHT00111.1"/>
    <property type="molecule type" value="Genomic_DNA"/>
</dbReference>
<protein>
    <submittedName>
        <fullName evidence="3">Uncharacterized protein</fullName>
    </submittedName>
</protein>
<keyword evidence="2" id="KW-0472">Membrane</keyword>
<name>A0A6C0C6R1_9ZZZZ</name>
<accession>A0A6C0C6R1</accession>
<feature type="region of interest" description="Disordered" evidence="1">
    <location>
        <begin position="1"/>
        <end position="21"/>
    </location>
</feature>
<dbReference type="AlphaFoldDB" id="A0A6C0C6R1"/>
<organism evidence="3">
    <name type="scientific">viral metagenome</name>
    <dbReference type="NCBI Taxonomy" id="1070528"/>
    <lineage>
        <taxon>unclassified sequences</taxon>
        <taxon>metagenomes</taxon>
        <taxon>organismal metagenomes</taxon>
    </lineage>
</organism>
<reference evidence="3" key="1">
    <citation type="journal article" date="2020" name="Nature">
        <title>Giant virus diversity and host interactions through global metagenomics.</title>
        <authorList>
            <person name="Schulz F."/>
            <person name="Roux S."/>
            <person name="Paez-Espino D."/>
            <person name="Jungbluth S."/>
            <person name="Walsh D.A."/>
            <person name="Denef V.J."/>
            <person name="McMahon K.D."/>
            <person name="Konstantinidis K.T."/>
            <person name="Eloe-Fadrosh E.A."/>
            <person name="Kyrpides N.C."/>
            <person name="Woyke T."/>
        </authorList>
    </citation>
    <scope>NUCLEOTIDE SEQUENCE</scope>
    <source>
        <strain evidence="3">GVMAG-M-3300020192-26</strain>
    </source>
</reference>
<sequence>MNQYGDSQLNPFETTQSTDNQTLSTNSSYIQITEAELFDSFLEWLSNQTAWKNIYQISYALDVIEKYYKLIFPFIIAKNKEMIIVKAIAKNNEIAPKMKENIITYLEQNGIKYNKFETLFENISHMYDDQFELYTNLGMLIINKRVDPNFQTDVGTIFHIFAKLGIETRDASVTKDFQLLVDNGCDIDALNKDGKTAVELAVDTKHLNTASFLKELYFYKKQDPVAAHLTLPEKIVNGKLISMSRSSITGKYISGIECGIYVSLGAMFAMVYIRSFLKSR</sequence>